<dbReference type="RefSeq" id="WP_142275603.1">
    <property type="nucleotide sequence ID" value="NZ_JACKUF010000025.1"/>
</dbReference>
<dbReference type="Gene3D" id="3.30.420.10">
    <property type="entry name" value="Ribonuclease H-like superfamily/Ribonuclease H"/>
    <property type="match status" value="1"/>
</dbReference>
<reference evidence="3 4" key="1">
    <citation type="journal article" date="2019" name="Emerg. Microbes Infect.">
        <title>Comprehensive subspecies identification of 175 nontuberculous mycobacteria species based on 7547 genomic profiles.</title>
        <authorList>
            <person name="Matsumoto Y."/>
            <person name="Kinjo T."/>
            <person name="Motooka D."/>
            <person name="Nabeya D."/>
            <person name="Jung N."/>
            <person name="Uechi K."/>
            <person name="Horii T."/>
            <person name="Iida T."/>
            <person name="Fujita J."/>
            <person name="Nakamura S."/>
        </authorList>
    </citation>
    <scope>NUCLEOTIDE SEQUENCE [LARGE SCALE GENOMIC DNA]</scope>
    <source>
        <strain evidence="3 4">JCM 18113</strain>
    </source>
</reference>
<accession>A0ABN6A9M8</accession>
<proteinExistence type="predicted"/>
<name>A0ABN6A9M8_MYCNT</name>
<feature type="domain" description="Integrase catalytic" evidence="2">
    <location>
        <begin position="166"/>
        <end position="274"/>
    </location>
</feature>
<dbReference type="SUPFAM" id="SSF53098">
    <property type="entry name" value="Ribonuclease H-like"/>
    <property type="match status" value="1"/>
</dbReference>
<evidence type="ECO:0000256" key="1">
    <source>
        <dbReference type="SAM" id="MobiDB-lite"/>
    </source>
</evidence>
<dbReference type="InterPro" id="IPR001584">
    <property type="entry name" value="Integrase_cat-core"/>
</dbReference>
<organism evidence="3 4">
    <name type="scientific">Mycobacterium mantenii</name>
    <dbReference type="NCBI Taxonomy" id="560555"/>
    <lineage>
        <taxon>Bacteria</taxon>
        <taxon>Bacillati</taxon>
        <taxon>Actinomycetota</taxon>
        <taxon>Actinomycetes</taxon>
        <taxon>Mycobacteriales</taxon>
        <taxon>Mycobacteriaceae</taxon>
        <taxon>Mycobacterium</taxon>
        <taxon>Mycobacterium avium complex (MAC)</taxon>
    </lineage>
</organism>
<dbReference type="PANTHER" id="PTHR47515">
    <property type="entry name" value="LOW CALCIUM RESPONSE LOCUS PROTEIN T"/>
    <property type="match status" value="1"/>
</dbReference>
<dbReference type="Pfam" id="PF00665">
    <property type="entry name" value="rve"/>
    <property type="match status" value="1"/>
</dbReference>
<dbReference type="PANTHER" id="PTHR47515:SF2">
    <property type="entry name" value="INTEGRASE CORE DOMAIN PROTEIN"/>
    <property type="match status" value="1"/>
</dbReference>
<gene>
    <name evidence="3" type="ORF">MMAN_23040</name>
</gene>
<feature type="region of interest" description="Disordered" evidence="1">
    <location>
        <begin position="20"/>
        <end position="46"/>
    </location>
</feature>
<dbReference type="InterPro" id="IPR012337">
    <property type="entry name" value="RNaseH-like_sf"/>
</dbReference>
<protein>
    <recommendedName>
        <fullName evidence="2">Integrase catalytic domain-containing protein</fullName>
    </recommendedName>
</protein>
<dbReference type="InterPro" id="IPR036397">
    <property type="entry name" value="RNaseH_sf"/>
</dbReference>
<evidence type="ECO:0000313" key="3">
    <source>
        <dbReference type="EMBL" id="BBY38170.1"/>
    </source>
</evidence>
<evidence type="ECO:0000259" key="2">
    <source>
        <dbReference type="PROSITE" id="PS50994"/>
    </source>
</evidence>
<dbReference type="EMBL" id="AP022590">
    <property type="protein sequence ID" value="BBY38170.1"/>
    <property type="molecule type" value="Genomic_DNA"/>
</dbReference>
<evidence type="ECO:0000313" key="4">
    <source>
        <dbReference type="Proteomes" id="UP000465812"/>
    </source>
</evidence>
<dbReference type="PROSITE" id="PS50994">
    <property type="entry name" value="INTEGRASE"/>
    <property type="match status" value="1"/>
</dbReference>
<dbReference type="Proteomes" id="UP000465812">
    <property type="component" value="Chromosome"/>
</dbReference>
<sequence length="274" mass="30555">MAALGEGSYRDTDAAKELKELRGRTPGSSGCWPKPSCSKTRAGGREGKILSRPAAKRRAVDVLTTTLGMSEWLVCNAVGLVRSTHRRLPLSQTRPILTPIRWHGCARMLPNTRVMGSARAWAALRYDERRKANKEKIHRLEREEGLQVWIRSPRKRAGVSSIPPIEADDPNVVWAIDFQSDSTIDCKAIKIASMVDEHTRCSLLNIVERWITAELLVDELKKVFAVAGGPPTVLRMDNGPEFYFSSAAMVLRSSSRYVLYAAGHAVEQRAHRII</sequence>
<keyword evidence="4" id="KW-1185">Reference proteome</keyword>